<gene>
    <name evidence="1" type="ORF">PHYSODRAFT_333781</name>
</gene>
<reference evidence="1 2" key="1">
    <citation type="journal article" date="2006" name="Science">
        <title>Phytophthora genome sequences uncover evolutionary origins and mechanisms of pathogenesis.</title>
        <authorList>
            <person name="Tyler B.M."/>
            <person name="Tripathy S."/>
            <person name="Zhang X."/>
            <person name="Dehal P."/>
            <person name="Jiang R.H."/>
            <person name="Aerts A."/>
            <person name="Arredondo F.D."/>
            <person name="Baxter L."/>
            <person name="Bensasson D."/>
            <person name="Beynon J.L."/>
            <person name="Chapman J."/>
            <person name="Damasceno C.M."/>
            <person name="Dorrance A.E."/>
            <person name="Dou D."/>
            <person name="Dickerman A.W."/>
            <person name="Dubchak I.L."/>
            <person name="Garbelotto M."/>
            <person name="Gijzen M."/>
            <person name="Gordon S.G."/>
            <person name="Govers F."/>
            <person name="Grunwald N.J."/>
            <person name="Huang W."/>
            <person name="Ivors K.L."/>
            <person name="Jones R.W."/>
            <person name="Kamoun S."/>
            <person name="Krampis K."/>
            <person name="Lamour K.H."/>
            <person name="Lee M.K."/>
            <person name="McDonald W.H."/>
            <person name="Medina M."/>
            <person name="Meijer H.J."/>
            <person name="Nordberg E.K."/>
            <person name="Maclean D.J."/>
            <person name="Ospina-Giraldo M.D."/>
            <person name="Morris P.F."/>
            <person name="Phuntumart V."/>
            <person name="Putnam N.H."/>
            <person name="Rash S."/>
            <person name="Rose J.K."/>
            <person name="Sakihama Y."/>
            <person name="Salamov A.A."/>
            <person name="Savidor A."/>
            <person name="Scheuring C.F."/>
            <person name="Smith B.M."/>
            <person name="Sobral B.W."/>
            <person name="Terry A."/>
            <person name="Torto-Alalibo T.A."/>
            <person name="Win J."/>
            <person name="Xu Z."/>
            <person name="Zhang H."/>
            <person name="Grigoriev I.V."/>
            <person name="Rokhsar D.S."/>
            <person name="Boore J.L."/>
        </authorList>
    </citation>
    <scope>NUCLEOTIDE SEQUENCE [LARGE SCALE GENOMIC DNA]</scope>
    <source>
        <strain evidence="1 2">P6497</strain>
    </source>
</reference>
<dbReference type="RefSeq" id="XP_009529290.1">
    <property type="nucleotide sequence ID" value="XM_009530995.1"/>
</dbReference>
<evidence type="ECO:0000313" key="2">
    <source>
        <dbReference type="Proteomes" id="UP000002640"/>
    </source>
</evidence>
<dbReference type="Proteomes" id="UP000002640">
    <property type="component" value="Unassembled WGS sequence"/>
</dbReference>
<accession>G4ZKD1</accession>
<keyword evidence="2" id="KW-1185">Reference proteome</keyword>
<dbReference type="InParanoid" id="G4ZKD1"/>
<dbReference type="AlphaFoldDB" id="G4ZKD1"/>
<protein>
    <submittedName>
        <fullName evidence="1">Uncharacterized protein</fullName>
    </submittedName>
</protein>
<sequence length="122" mass="14085">MAHWQKLDCGSEWSLLSASFPDSALSFVKSLVSMFGPLYIVIREIGEWFNSPDDDMKSRDCFIKFCRNVLLPWLHVQGLYFVVEGSASFLRYVYSPSSEVDEKLLPSGHFWICVFFSLNRSQ</sequence>
<name>G4ZKD1_PHYSP</name>
<evidence type="ECO:0000313" key="1">
    <source>
        <dbReference type="EMBL" id="EGZ15541.1"/>
    </source>
</evidence>
<proteinExistence type="predicted"/>
<organism evidence="1 2">
    <name type="scientific">Phytophthora sojae (strain P6497)</name>
    <name type="common">Soybean stem and root rot agent</name>
    <name type="synonym">Phytophthora megasperma f. sp. glycines</name>
    <dbReference type="NCBI Taxonomy" id="1094619"/>
    <lineage>
        <taxon>Eukaryota</taxon>
        <taxon>Sar</taxon>
        <taxon>Stramenopiles</taxon>
        <taxon>Oomycota</taxon>
        <taxon>Peronosporomycetes</taxon>
        <taxon>Peronosporales</taxon>
        <taxon>Peronosporaceae</taxon>
        <taxon>Phytophthora</taxon>
    </lineage>
</organism>
<dbReference type="GeneID" id="20646717"/>
<dbReference type="EMBL" id="JH159155">
    <property type="protein sequence ID" value="EGZ15541.1"/>
    <property type="molecule type" value="Genomic_DNA"/>
</dbReference>
<dbReference type="KEGG" id="psoj:PHYSODRAFT_333781"/>